<dbReference type="Proteomes" id="UP001472677">
    <property type="component" value="Unassembled WGS sequence"/>
</dbReference>
<organism evidence="2 3">
    <name type="scientific">Hibiscus sabdariffa</name>
    <name type="common">roselle</name>
    <dbReference type="NCBI Taxonomy" id="183260"/>
    <lineage>
        <taxon>Eukaryota</taxon>
        <taxon>Viridiplantae</taxon>
        <taxon>Streptophyta</taxon>
        <taxon>Embryophyta</taxon>
        <taxon>Tracheophyta</taxon>
        <taxon>Spermatophyta</taxon>
        <taxon>Magnoliopsida</taxon>
        <taxon>eudicotyledons</taxon>
        <taxon>Gunneridae</taxon>
        <taxon>Pentapetalae</taxon>
        <taxon>rosids</taxon>
        <taxon>malvids</taxon>
        <taxon>Malvales</taxon>
        <taxon>Malvaceae</taxon>
        <taxon>Malvoideae</taxon>
        <taxon>Hibiscus</taxon>
    </lineage>
</organism>
<protein>
    <submittedName>
        <fullName evidence="2">Uncharacterized protein</fullName>
    </submittedName>
</protein>
<feature type="compositionally biased region" description="Low complexity" evidence="1">
    <location>
        <begin position="131"/>
        <end position="149"/>
    </location>
</feature>
<comment type="caution">
    <text evidence="2">The sequence shown here is derived from an EMBL/GenBank/DDBJ whole genome shotgun (WGS) entry which is preliminary data.</text>
</comment>
<keyword evidence="3" id="KW-1185">Reference proteome</keyword>
<evidence type="ECO:0000313" key="2">
    <source>
        <dbReference type="EMBL" id="KAK8573049.1"/>
    </source>
</evidence>
<name>A0ABR2F7Q7_9ROSI</name>
<reference evidence="2 3" key="1">
    <citation type="journal article" date="2024" name="G3 (Bethesda)">
        <title>Genome assembly of Hibiscus sabdariffa L. provides insights into metabolisms of medicinal natural products.</title>
        <authorList>
            <person name="Kim T."/>
        </authorList>
    </citation>
    <scope>NUCLEOTIDE SEQUENCE [LARGE SCALE GENOMIC DNA]</scope>
    <source>
        <strain evidence="2">TK-2024</strain>
        <tissue evidence="2">Old leaves</tissue>
    </source>
</reference>
<evidence type="ECO:0000313" key="3">
    <source>
        <dbReference type="Proteomes" id="UP001472677"/>
    </source>
</evidence>
<feature type="region of interest" description="Disordered" evidence="1">
    <location>
        <begin position="107"/>
        <end position="157"/>
    </location>
</feature>
<sequence length="157" mass="16912">MPTSHNQTVDRKRLVLIHSIIFGTKFNIGEVIARELSEACKNDKGILAFPCLISALYRHHGVPTYNNDKNTIFCMGWDRKQYMRKMDVADAVPIQVAMPTPAHFEETEAHVPAANLEEPAGSEPPTPPAAPQGSPSAASVAQGSYAAASSPPPPPDP</sequence>
<evidence type="ECO:0000256" key="1">
    <source>
        <dbReference type="SAM" id="MobiDB-lite"/>
    </source>
</evidence>
<proteinExistence type="predicted"/>
<gene>
    <name evidence="2" type="ORF">V6N12_029087</name>
</gene>
<accession>A0ABR2F7Q7</accession>
<dbReference type="EMBL" id="JBBPBM010000008">
    <property type="protein sequence ID" value="KAK8573049.1"/>
    <property type="molecule type" value="Genomic_DNA"/>
</dbReference>